<dbReference type="EMBL" id="LAZR01003627">
    <property type="protein sequence ID" value="KKN16295.1"/>
    <property type="molecule type" value="Genomic_DNA"/>
</dbReference>
<accession>A0A0F9N9W2</accession>
<comment type="caution">
    <text evidence="1">The sequence shown here is derived from an EMBL/GenBank/DDBJ whole genome shotgun (WGS) entry which is preliminary data.</text>
</comment>
<dbReference type="AlphaFoldDB" id="A0A0F9N9W2"/>
<reference evidence="1" key="1">
    <citation type="journal article" date="2015" name="Nature">
        <title>Complex archaea that bridge the gap between prokaryotes and eukaryotes.</title>
        <authorList>
            <person name="Spang A."/>
            <person name="Saw J.H."/>
            <person name="Jorgensen S.L."/>
            <person name="Zaremba-Niedzwiedzka K."/>
            <person name="Martijn J."/>
            <person name="Lind A.E."/>
            <person name="van Eijk R."/>
            <person name="Schleper C."/>
            <person name="Guy L."/>
            <person name="Ettema T.J."/>
        </authorList>
    </citation>
    <scope>NUCLEOTIDE SEQUENCE</scope>
</reference>
<name>A0A0F9N9W2_9ZZZZ</name>
<sequence length="124" mass="13268">MPVGYLQARKGVRLQGPLVDIIVAANAGALPIFQQSTFANMVGTRTFRIKRIRGINQAGVNTLLHIGIGAAGAVVDVMPEIWTFAGLNFDWGETDLPEVEVNADLMAWAVAVPVAIQVEVEEIG</sequence>
<gene>
    <name evidence="1" type="ORF">LCGC14_0977210</name>
</gene>
<protein>
    <submittedName>
        <fullName evidence="1">Uncharacterized protein</fullName>
    </submittedName>
</protein>
<organism evidence="1">
    <name type="scientific">marine sediment metagenome</name>
    <dbReference type="NCBI Taxonomy" id="412755"/>
    <lineage>
        <taxon>unclassified sequences</taxon>
        <taxon>metagenomes</taxon>
        <taxon>ecological metagenomes</taxon>
    </lineage>
</organism>
<proteinExistence type="predicted"/>
<evidence type="ECO:0000313" key="1">
    <source>
        <dbReference type="EMBL" id="KKN16295.1"/>
    </source>
</evidence>